<feature type="transmembrane region" description="Helical" evidence="1">
    <location>
        <begin position="6"/>
        <end position="28"/>
    </location>
</feature>
<name>A0ABT9IAY9_9ACTN</name>
<protein>
    <recommendedName>
        <fullName evidence="4">DUF4760 domain-containing protein</fullName>
    </recommendedName>
</protein>
<keyword evidence="1" id="KW-0472">Membrane</keyword>
<proteinExistence type="predicted"/>
<sequence>MNWSTAVATSVAVSGAVVAIVGSMFTFLSNRRGQYDNVLIETAKLTSGDTARARHVIGSVLEAHHAPAHGGPVPLSNEAMQAYFDVLWTFERLYALHTSLRPLVLRSRLSGPQRLLLLSINGSIVTWLDYEKRVGDSVRSHASSEGLRRLGRELARLGQQTR</sequence>
<reference evidence="3" key="1">
    <citation type="submission" date="2023-05" db="EMBL/GenBank/DDBJ databases">
        <title>Draft genome of Pseudofrankia sp. BMG5.37.</title>
        <authorList>
            <person name="Gtari M."/>
            <person name="Ghodhbane F."/>
            <person name="Sbissi I."/>
        </authorList>
    </citation>
    <scope>NUCLEOTIDE SEQUENCE [LARGE SCALE GENOMIC DNA]</scope>
    <source>
        <strain evidence="3">BMG 814</strain>
    </source>
</reference>
<keyword evidence="1" id="KW-1133">Transmembrane helix</keyword>
<dbReference type="RefSeq" id="WP_305999027.1">
    <property type="nucleotide sequence ID" value="NZ_JASNFN010000004.1"/>
</dbReference>
<dbReference type="EMBL" id="JASNFN010000004">
    <property type="protein sequence ID" value="MDP5182334.1"/>
    <property type="molecule type" value="Genomic_DNA"/>
</dbReference>
<keyword evidence="3" id="KW-1185">Reference proteome</keyword>
<accession>A0ABT9IAY9</accession>
<evidence type="ECO:0000313" key="2">
    <source>
        <dbReference type="EMBL" id="MDP5182334.1"/>
    </source>
</evidence>
<evidence type="ECO:0000256" key="1">
    <source>
        <dbReference type="SAM" id="Phobius"/>
    </source>
</evidence>
<evidence type="ECO:0008006" key="4">
    <source>
        <dbReference type="Google" id="ProtNLM"/>
    </source>
</evidence>
<evidence type="ECO:0000313" key="3">
    <source>
        <dbReference type="Proteomes" id="UP001233673"/>
    </source>
</evidence>
<keyword evidence="1" id="KW-0812">Transmembrane</keyword>
<comment type="caution">
    <text evidence="2">The sequence shown here is derived from an EMBL/GenBank/DDBJ whole genome shotgun (WGS) entry which is preliminary data.</text>
</comment>
<gene>
    <name evidence="2" type="ORF">QOZ88_06760</name>
</gene>
<organism evidence="2 3">
    <name type="scientific">Blastococcus carthaginiensis</name>
    <dbReference type="NCBI Taxonomy" id="3050034"/>
    <lineage>
        <taxon>Bacteria</taxon>
        <taxon>Bacillati</taxon>
        <taxon>Actinomycetota</taxon>
        <taxon>Actinomycetes</taxon>
        <taxon>Geodermatophilales</taxon>
        <taxon>Geodermatophilaceae</taxon>
        <taxon>Blastococcus</taxon>
    </lineage>
</organism>
<dbReference type="Proteomes" id="UP001233673">
    <property type="component" value="Unassembled WGS sequence"/>
</dbReference>